<evidence type="ECO:0000256" key="1">
    <source>
        <dbReference type="SAM" id="Coils"/>
    </source>
</evidence>
<keyword evidence="1" id="KW-0175">Coiled coil</keyword>
<protein>
    <recommendedName>
        <fullName evidence="4">DUF4238 domain-containing protein</fullName>
    </recommendedName>
</protein>
<keyword evidence="3" id="KW-1185">Reference proteome</keyword>
<evidence type="ECO:0000313" key="3">
    <source>
        <dbReference type="Proteomes" id="UP000664534"/>
    </source>
</evidence>
<dbReference type="AlphaFoldDB" id="A0A8H3J1F7"/>
<gene>
    <name evidence="2" type="ORF">IMSHALPRED_001139</name>
</gene>
<feature type="coiled-coil region" evidence="1">
    <location>
        <begin position="83"/>
        <end position="110"/>
    </location>
</feature>
<dbReference type="EMBL" id="CAJPDT010000113">
    <property type="protein sequence ID" value="CAF9938921.1"/>
    <property type="molecule type" value="Genomic_DNA"/>
</dbReference>
<evidence type="ECO:0000313" key="2">
    <source>
        <dbReference type="EMBL" id="CAF9938921.1"/>
    </source>
</evidence>
<reference evidence="2" key="1">
    <citation type="submission" date="2021-03" db="EMBL/GenBank/DDBJ databases">
        <authorList>
            <person name="Tagirdzhanova G."/>
        </authorList>
    </citation>
    <scope>NUCLEOTIDE SEQUENCE</scope>
</reference>
<name>A0A8H3J1F7_9LECA</name>
<evidence type="ECO:0008006" key="4">
    <source>
        <dbReference type="Google" id="ProtNLM"/>
    </source>
</evidence>
<dbReference type="Pfam" id="PF14022">
    <property type="entry name" value="DUF4238"/>
    <property type="match status" value="1"/>
</dbReference>
<comment type="caution">
    <text evidence="2">The sequence shown here is derived from an EMBL/GenBank/DDBJ whole genome shotgun (WGS) entry which is preliminary data.</text>
</comment>
<dbReference type="Proteomes" id="UP000664534">
    <property type="component" value="Unassembled WGS sequence"/>
</dbReference>
<proteinExistence type="predicted"/>
<dbReference type="InterPro" id="IPR025332">
    <property type="entry name" value="DUF4238"/>
</dbReference>
<organism evidence="2 3">
    <name type="scientific">Imshaugia aleurites</name>
    <dbReference type="NCBI Taxonomy" id="172621"/>
    <lineage>
        <taxon>Eukaryota</taxon>
        <taxon>Fungi</taxon>
        <taxon>Dikarya</taxon>
        <taxon>Ascomycota</taxon>
        <taxon>Pezizomycotina</taxon>
        <taxon>Lecanoromycetes</taxon>
        <taxon>OSLEUM clade</taxon>
        <taxon>Lecanoromycetidae</taxon>
        <taxon>Lecanorales</taxon>
        <taxon>Lecanorineae</taxon>
        <taxon>Parmeliaceae</taxon>
        <taxon>Imshaugia</taxon>
    </lineage>
</organism>
<dbReference type="OrthoDB" id="5340163at2759"/>
<sequence>MSASSSQASPSSSSQYHHFVPRFLLRNFAVFKNPGKVVPKTSKKGKNRTPQPQKLTVLDLQRGEFKQGDVSETFGIVDMYRDFEEVDRDQQKLERELSVLENAAADILARVKRIHDAGKNQVQLSRKEKDTLRRFLFIMMYRNSSFAKRFQTSRKDYDADDRVEMLAYMDERGFQSPRDVWFANIRAFLKVELDEDWPNALENLSRRAYPSDARWFFTHIQAFFIAFCTPKKTEEEFLLTQNAYGVYEGPTSAGPWTDYHRFAPVSPKIMIVLRSLLLPFAGVEQDAGIRQMLESTKSMHPDPDKAGSFLEDMPVSRAGNNYSRVINGRVELLSTKMSRDKHIFYFPFFALDHDHVQKINMICLENAHDTSTIVYKSPESLRTALEFYLTDKTPGFKVICGSRPNDSDYLHRMVREMGLLSHVRREDEMRPYLQLLHKFARQLGSTVDLEYNVLNGLGSIFTTAMRTE</sequence>
<accession>A0A8H3J1F7</accession>